<dbReference type="Pfam" id="PF05096">
    <property type="entry name" value="Glu_cyclase_2"/>
    <property type="match status" value="1"/>
</dbReference>
<evidence type="ECO:0000313" key="1">
    <source>
        <dbReference type="EMBL" id="SDS04086.1"/>
    </source>
</evidence>
<protein>
    <submittedName>
        <fullName evidence="1">Glutamine cyclotransferase</fullName>
    </submittedName>
</protein>
<gene>
    <name evidence="1" type="ORF">SAMN05216490_0427</name>
</gene>
<sequence>MRFGHMPHKLNMNNKIKLLFASFALLALGCHHNQTENIVNISPDAGTSYKSGDVVAVKAHYSADTKPDSIVYLVDSVRVGMLKDSSVLSLKTDSMLLGPRVITARVYTGGKNQEASTNIVLLAAKAPEEYTYKVIKVYPHDTSAYTEGLLYHDGYLYESTGNAGHSALKKVNLETGKTVMEAKLDPKYFGEGSAIIDGKIVMFTYTEKLGFVFDKNTFKMLSTFNNNVGIEGWGVTYDGNKLYLDDSSNRIWFLDKNNYHATGYIDVYDNKRAIDSVNELEYIDHKLYSNVYQHDTILVISPKTGAVLQRVDMKNLWPMASRPADFDNGQNVLNGIAWDEKGKRLFVTGKKWPHLYQVEFVKK</sequence>
<reference evidence="1 2" key="1">
    <citation type="submission" date="2016-10" db="EMBL/GenBank/DDBJ databases">
        <authorList>
            <person name="de Groot N.N."/>
        </authorList>
    </citation>
    <scope>NUCLEOTIDE SEQUENCE [LARGE SCALE GENOMIC DNA]</scope>
    <source>
        <strain evidence="1 2">MP1X4</strain>
    </source>
</reference>
<dbReference type="STRING" id="652787.SAMN05216490_0427"/>
<dbReference type="SUPFAM" id="SSF50969">
    <property type="entry name" value="YVTN repeat-like/Quinoprotein amine dehydrogenase"/>
    <property type="match status" value="1"/>
</dbReference>
<dbReference type="Proteomes" id="UP000199679">
    <property type="component" value="Chromosome I"/>
</dbReference>
<dbReference type="PANTHER" id="PTHR31270">
    <property type="entry name" value="GLUTAMINYL-PEPTIDE CYCLOTRANSFERASE"/>
    <property type="match status" value="1"/>
</dbReference>
<organism evidence="1 2">
    <name type="scientific">Mucilaginibacter mallensis</name>
    <dbReference type="NCBI Taxonomy" id="652787"/>
    <lineage>
        <taxon>Bacteria</taxon>
        <taxon>Pseudomonadati</taxon>
        <taxon>Bacteroidota</taxon>
        <taxon>Sphingobacteriia</taxon>
        <taxon>Sphingobacteriales</taxon>
        <taxon>Sphingobacteriaceae</taxon>
        <taxon>Mucilaginibacter</taxon>
    </lineage>
</organism>
<dbReference type="InterPro" id="IPR011044">
    <property type="entry name" value="Quino_amine_DH_bsu"/>
</dbReference>
<dbReference type="PANTHER" id="PTHR31270:SF1">
    <property type="entry name" value="GLUTAMINYL-PEPTIDE CYCLOTRANSFERASE"/>
    <property type="match status" value="1"/>
</dbReference>
<keyword evidence="2" id="KW-1185">Reference proteome</keyword>
<dbReference type="Gene3D" id="2.130.10.10">
    <property type="entry name" value="YVTN repeat-like/Quinoprotein amine dehydrogenase"/>
    <property type="match status" value="1"/>
</dbReference>
<accession>A0A1H1NYL8</accession>
<proteinExistence type="predicted"/>
<dbReference type="AlphaFoldDB" id="A0A1H1NYL8"/>
<evidence type="ECO:0000313" key="2">
    <source>
        <dbReference type="Proteomes" id="UP000199679"/>
    </source>
</evidence>
<dbReference type="EMBL" id="LT629740">
    <property type="protein sequence ID" value="SDS04086.1"/>
    <property type="molecule type" value="Genomic_DNA"/>
</dbReference>
<keyword evidence="1" id="KW-0808">Transferase</keyword>
<dbReference type="PROSITE" id="PS51257">
    <property type="entry name" value="PROKAR_LIPOPROTEIN"/>
    <property type="match status" value="1"/>
</dbReference>
<dbReference type="InterPro" id="IPR015943">
    <property type="entry name" value="WD40/YVTN_repeat-like_dom_sf"/>
</dbReference>
<dbReference type="GO" id="GO:0016603">
    <property type="term" value="F:glutaminyl-peptide cyclotransferase activity"/>
    <property type="evidence" value="ECO:0007669"/>
    <property type="project" value="InterPro"/>
</dbReference>
<name>A0A1H1NYL8_MUCMA</name>
<dbReference type="InterPro" id="IPR007788">
    <property type="entry name" value="QCT"/>
</dbReference>